<comment type="cofactor">
    <cofactor evidence="1">
        <name>pyrroloquinoline quinone</name>
        <dbReference type="ChEBI" id="CHEBI:58442"/>
    </cofactor>
</comment>
<evidence type="ECO:0000256" key="4">
    <source>
        <dbReference type="SAM" id="SignalP"/>
    </source>
</evidence>
<evidence type="ECO:0000313" key="6">
    <source>
        <dbReference type="EMBL" id="PYE85264.1"/>
    </source>
</evidence>
<dbReference type="PANTHER" id="PTHR32303:SF4">
    <property type="entry name" value="QUINOPROTEIN GLUCOSE DEHYDROGENASE"/>
    <property type="match status" value="1"/>
</dbReference>
<evidence type="ECO:0000259" key="5">
    <source>
        <dbReference type="Pfam" id="PF01011"/>
    </source>
</evidence>
<dbReference type="InterPro" id="IPR018391">
    <property type="entry name" value="PQQ_b-propeller_rpt"/>
</dbReference>
<feature type="chain" id="PRO_5016400484" evidence="4">
    <location>
        <begin position="25"/>
        <end position="640"/>
    </location>
</feature>
<reference evidence="6 7" key="1">
    <citation type="submission" date="2018-06" db="EMBL/GenBank/DDBJ databases">
        <title>Genomic Encyclopedia of Type Strains, Phase III (KMG-III): the genomes of soil and plant-associated and newly described type strains.</title>
        <authorList>
            <person name="Whitman W."/>
        </authorList>
    </citation>
    <scope>NUCLEOTIDE SEQUENCE [LARGE SCALE GENOMIC DNA]</scope>
    <source>
        <strain evidence="6 7">ORS 1419</strain>
    </source>
</reference>
<gene>
    <name evidence="6" type="ORF">C7477_1339</name>
</gene>
<dbReference type="PANTHER" id="PTHR32303">
    <property type="entry name" value="QUINOPROTEIN ALCOHOL DEHYDROGENASE (CYTOCHROME C)"/>
    <property type="match status" value="1"/>
</dbReference>
<feature type="domain" description="Pyrrolo-quinoline quinone repeat" evidence="5">
    <location>
        <begin position="29"/>
        <end position="610"/>
    </location>
</feature>
<feature type="signal peptide" evidence="4">
    <location>
        <begin position="1"/>
        <end position="24"/>
    </location>
</feature>
<dbReference type="EMBL" id="QJTF01000033">
    <property type="protein sequence ID" value="PYE85264.1"/>
    <property type="molecule type" value="Genomic_DNA"/>
</dbReference>
<dbReference type="Proteomes" id="UP000247454">
    <property type="component" value="Unassembled WGS sequence"/>
</dbReference>
<dbReference type="CDD" id="cd10280">
    <property type="entry name" value="PQQ_mGDH"/>
    <property type="match status" value="1"/>
</dbReference>
<comment type="caution">
    <text evidence="6">The sequence shown here is derived from an EMBL/GenBank/DDBJ whole genome shotgun (WGS) entry which is preliminary data.</text>
</comment>
<dbReference type="GO" id="GO:0048038">
    <property type="term" value="F:quinone binding"/>
    <property type="evidence" value="ECO:0007669"/>
    <property type="project" value="InterPro"/>
</dbReference>
<dbReference type="AlphaFoldDB" id="A0A318T4M5"/>
<name>A0A318T4M5_9HYPH</name>
<dbReference type="Gene3D" id="2.140.10.10">
    <property type="entry name" value="Quinoprotein alcohol dehydrogenase-like superfamily"/>
    <property type="match status" value="1"/>
</dbReference>
<evidence type="ECO:0000256" key="2">
    <source>
        <dbReference type="ARBA" id="ARBA00008156"/>
    </source>
</evidence>
<dbReference type="InterPro" id="IPR011047">
    <property type="entry name" value="Quinoprotein_ADH-like_sf"/>
</dbReference>
<comment type="similarity">
    <text evidence="2">Belongs to the bacterial PQQ dehydrogenase family.</text>
</comment>
<evidence type="ECO:0000256" key="1">
    <source>
        <dbReference type="ARBA" id="ARBA00001931"/>
    </source>
</evidence>
<dbReference type="SUPFAM" id="SSF50998">
    <property type="entry name" value="Quinoprotein alcohol dehydrogenase-like"/>
    <property type="match status" value="1"/>
</dbReference>
<dbReference type="GO" id="GO:0016020">
    <property type="term" value="C:membrane"/>
    <property type="evidence" value="ECO:0007669"/>
    <property type="project" value="InterPro"/>
</dbReference>
<keyword evidence="7" id="KW-1185">Reference proteome</keyword>
<dbReference type="InterPro" id="IPR017511">
    <property type="entry name" value="PQQ_mDH"/>
</dbReference>
<keyword evidence="3" id="KW-0560">Oxidoreductase</keyword>
<dbReference type="GO" id="GO:0016614">
    <property type="term" value="F:oxidoreductase activity, acting on CH-OH group of donors"/>
    <property type="evidence" value="ECO:0007669"/>
    <property type="project" value="InterPro"/>
</dbReference>
<dbReference type="InterPro" id="IPR002372">
    <property type="entry name" value="PQQ_rpt_dom"/>
</dbReference>
<evidence type="ECO:0000313" key="7">
    <source>
        <dbReference type="Proteomes" id="UP000247454"/>
    </source>
</evidence>
<dbReference type="Pfam" id="PF01011">
    <property type="entry name" value="PQQ"/>
    <property type="match status" value="1"/>
</dbReference>
<sequence>MKRAISFYFSLALTAAVGLASAMAQDNTWPSYNGDLKAQKYSPADQITPQNVGRLQKAWEVHTGDVSDGSGVIPMSVWSGTPLFINDTVYVGTPFYNILAIEPDTGKVKWRYNAHALLKALTQPDMKNRGIAYWAAANPVAGQPCQKRIYIGTMDAKLHSVDADTGNLCADFGDKGILDINKYNTVNNKWPLSLFQAPTVYKDKLFLGWSGKDWSDAVDPPGWVWALDARTGKTEWTFNPIPKEMWGKTGTSNVWASMSFDPDMNILYLPVSSPSPNFYGGDRLDPIPLATSVTALDGDSGKVIWSRQLVHHDLWDMDTNSAPTLVDIEKDGKKIPALVQTSKQGFLYVLNRYTGEPIYPIEERPVPASDVPGEKASPTQPYVARPEPVVADRWPGVYWLADALSLGYCSRKAKELRDEGRFTPPSLKGTIAYPSTISGVEWGGGAVDPESQTFITNSSVVVMIEQLIPRDEYNKVTSVPGSEASGGYFPQKGAPYGLQINTFTNPIGMPCWKPPYGQISAYDLKTGDLLWRKPMGAVQQWGFYMPDSWGSVTLGGPVITKGGVAFIGASMDHKVRAFDVKTGDVLWKAMVDAPAVSIPAVYTYKGKQYVVFAVGGNSILTPRVSDQVVAFALPDGTTGQ</sequence>
<protein>
    <submittedName>
        <fullName evidence="6">Quinoprotein glucose dehydrogenase</fullName>
    </submittedName>
</protein>
<proteinExistence type="inferred from homology"/>
<dbReference type="OrthoDB" id="9794322at2"/>
<keyword evidence="4" id="KW-0732">Signal</keyword>
<dbReference type="SMART" id="SM00564">
    <property type="entry name" value="PQQ"/>
    <property type="match status" value="6"/>
</dbReference>
<dbReference type="RefSeq" id="WP_110754544.1">
    <property type="nucleotide sequence ID" value="NZ_QJTF01000033.1"/>
</dbReference>
<accession>A0A318T4M5</accession>
<evidence type="ECO:0000256" key="3">
    <source>
        <dbReference type="ARBA" id="ARBA00023002"/>
    </source>
</evidence>
<organism evidence="6 7">
    <name type="scientific">Phyllobacterium leguminum</name>
    <dbReference type="NCBI Taxonomy" id="314237"/>
    <lineage>
        <taxon>Bacteria</taxon>
        <taxon>Pseudomonadati</taxon>
        <taxon>Pseudomonadota</taxon>
        <taxon>Alphaproteobacteria</taxon>
        <taxon>Hyphomicrobiales</taxon>
        <taxon>Phyllobacteriaceae</taxon>
        <taxon>Phyllobacterium</taxon>
    </lineage>
</organism>